<name>A0A161XA35_9CLOT</name>
<accession>A0A161XA35</accession>
<dbReference type="PATRIC" id="fig|1121326.3.peg.2902"/>
<protein>
    <submittedName>
        <fullName evidence="2">Uncharacterized protein</fullName>
    </submittedName>
</protein>
<dbReference type="Proteomes" id="UP000076603">
    <property type="component" value="Unassembled WGS sequence"/>
</dbReference>
<dbReference type="STRING" id="1121326.CLMAG_28840"/>
<feature type="region of interest" description="Disordered" evidence="1">
    <location>
        <begin position="1"/>
        <end position="29"/>
    </location>
</feature>
<evidence type="ECO:0000313" key="3">
    <source>
        <dbReference type="Proteomes" id="UP000076603"/>
    </source>
</evidence>
<dbReference type="AlphaFoldDB" id="A0A161XA35"/>
<gene>
    <name evidence="2" type="ORF">CLMAG_28840</name>
</gene>
<organism evidence="2 3">
    <name type="scientific">Clostridium magnum DSM 2767</name>
    <dbReference type="NCBI Taxonomy" id="1121326"/>
    <lineage>
        <taxon>Bacteria</taxon>
        <taxon>Bacillati</taxon>
        <taxon>Bacillota</taxon>
        <taxon>Clostridia</taxon>
        <taxon>Eubacteriales</taxon>
        <taxon>Clostridiaceae</taxon>
        <taxon>Clostridium</taxon>
    </lineage>
</organism>
<proteinExistence type="predicted"/>
<dbReference type="EMBL" id="LWAE01000003">
    <property type="protein sequence ID" value="KZL91126.1"/>
    <property type="molecule type" value="Genomic_DNA"/>
</dbReference>
<reference evidence="2 3" key="1">
    <citation type="submission" date="2016-04" db="EMBL/GenBank/DDBJ databases">
        <title>Genome sequence of Clostridium magnum DSM 2767.</title>
        <authorList>
            <person name="Poehlein A."/>
            <person name="Uhlig R."/>
            <person name="Fischer R."/>
            <person name="Bahl H."/>
            <person name="Daniel R."/>
        </authorList>
    </citation>
    <scope>NUCLEOTIDE SEQUENCE [LARGE SCALE GENOMIC DNA]</scope>
    <source>
        <strain evidence="2 3">DSM 2767</strain>
    </source>
</reference>
<keyword evidence="3" id="KW-1185">Reference proteome</keyword>
<evidence type="ECO:0000256" key="1">
    <source>
        <dbReference type="SAM" id="MobiDB-lite"/>
    </source>
</evidence>
<evidence type="ECO:0000313" key="2">
    <source>
        <dbReference type="EMBL" id="KZL91126.1"/>
    </source>
</evidence>
<dbReference type="RefSeq" id="WP_066623326.1">
    <property type="nucleotide sequence ID" value="NZ_FQXL01000016.1"/>
</dbReference>
<sequence length="74" mass="8618">MSRPSENQQHKKTLETVDNSTNGLSTNINNQYDKTHEYAVELFSKGMCMGEIMQKTNMTEDEIAKYREELDNKQ</sequence>
<comment type="caution">
    <text evidence="2">The sequence shown here is derived from an EMBL/GenBank/DDBJ whole genome shotgun (WGS) entry which is preliminary data.</text>
</comment>
<feature type="compositionally biased region" description="Polar residues" evidence="1">
    <location>
        <begin position="16"/>
        <end position="29"/>
    </location>
</feature>